<comment type="caution">
    <text evidence="3">The sequence shown here is derived from an EMBL/GenBank/DDBJ whole genome shotgun (WGS) entry which is preliminary data.</text>
</comment>
<evidence type="ECO:0000313" key="4">
    <source>
        <dbReference type="Proteomes" id="UP000257109"/>
    </source>
</evidence>
<keyword evidence="4" id="KW-1185">Reference proteome</keyword>
<evidence type="ECO:0000259" key="2">
    <source>
        <dbReference type="Pfam" id="PF03732"/>
    </source>
</evidence>
<feature type="compositionally biased region" description="Basic and acidic residues" evidence="1">
    <location>
        <begin position="261"/>
        <end position="272"/>
    </location>
</feature>
<feature type="compositionally biased region" description="Basic and acidic residues" evidence="1">
    <location>
        <begin position="217"/>
        <end position="250"/>
    </location>
</feature>
<name>A0A371HC60_MUCPR</name>
<organism evidence="3 4">
    <name type="scientific">Mucuna pruriens</name>
    <name type="common">Velvet bean</name>
    <name type="synonym">Dolichos pruriens</name>
    <dbReference type="NCBI Taxonomy" id="157652"/>
    <lineage>
        <taxon>Eukaryota</taxon>
        <taxon>Viridiplantae</taxon>
        <taxon>Streptophyta</taxon>
        <taxon>Embryophyta</taxon>
        <taxon>Tracheophyta</taxon>
        <taxon>Spermatophyta</taxon>
        <taxon>Magnoliopsida</taxon>
        <taxon>eudicotyledons</taxon>
        <taxon>Gunneridae</taxon>
        <taxon>Pentapetalae</taxon>
        <taxon>rosids</taxon>
        <taxon>fabids</taxon>
        <taxon>Fabales</taxon>
        <taxon>Fabaceae</taxon>
        <taxon>Papilionoideae</taxon>
        <taxon>50 kb inversion clade</taxon>
        <taxon>NPAAA clade</taxon>
        <taxon>indigoferoid/millettioid clade</taxon>
        <taxon>Phaseoleae</taxon>
        <taxon>Mucuna</taxon>
    </lineage>
</organism>
<accession>A0A371HC60</accession>
<feature type="domain" description="Retrotransposon gag" evidence="2">
    <location>
        <begin position="13"/>
        <end position="88"/>
    </location>
</feature>
<feature type="non-terminal residue" evidence="3">
    <location>
        <position position="1"/>
    </location>
</feature>
<reference evidence="3" key="1">
    <citation type="submission" date="2018-05" db="EMBL/GenBank/DDBJ databases">
        <title>Draft genome of Mucuna pruriens seed.</title>
        <authorList>
            <person name="Nnadi N.E."/>
            <person name="Vos R."/>
            <person name="Hasami M.H."/>
            <person name="Devisetty U.K."/>
            <person name="Aguiy J.C."/>
        </authorList>
    </citation>
    <scope>NUCLEOTIDE SEQUENCE [LARGE SCALE GENOMIC DNA]</scope>
    <source>
        <strain evidence="3">JCA_2017</strain>
    </source>
</reference>
<dbReference type="AlphaFoldDB" id="A0A371HC60"/>
<feature type="compositionally biased region" description="Basic and acidic residues" evidence="1">
    <location>
        <begin position="141"/>
        <end position="167"/>
    </location>
</feature>
<dbReference type="Pfam" id="PF03732">
    <property type="entry name" value="Retrotrans_gag"/>
    <property type="match status" value="1"/>
</dbReference>
<protein>
    <recommendedName>
        <fullName evidence="2">Retrotransposon gag domain-containing protein</fullName>
    </recommendedName>
</protein>
<feature type="region of interest" description="Disordered" evidence="1">
    <location>
        <begin position="100"/>
        <end position="272"/>
    </location>
</feature>
<evidence type="ECO:0000256" key="1">
    <source>
        <dbReference type="SAM" id="MobiDB-lite"/>
    </source>
</evidence>
<gene>
    <name evidence="3" type="ORF">CR513_16435</name>
</gene>
<dbReference type="EMBL" id="QJKJ01003009">
    <property type="protein sequence ID" value="RDY00389.1"/>
    <property type="molecule type" value="Genomic_DNA"/>
</dbReference>
<dbReference type="InterPro" id="IPR005162">
    <property type="entry name" value="Retrotrans_gag_dom"/>
</dbReference>
<dbReference type="PANTHER" id="PTHR33223">
    <property type="entry name" value="CCHC-TYPE DOMAIN-CONTAINING PROTEIN"/>
    <property type="match status" value="1"/>
</dbReference>
<proteinExistence type="predicted"/>
<sequence length="272" mass="31524">MYISVGDDRLSCKLFPGTLWGEAMHWLATLPPRSIQTFKDLANAFTSQFTTNKTKKLEVANLFDIKQNKNETLKSYLARFNNATVRSKAVQRLSRLEVTTKYGGNPNPRQETHRMKLDRRRREKTNTLPDKETTTPCVDPFAREEGRDTTRNSPHQHAEVPEGDERPMNGTKHARMVRVSSGVRPCNGGLSYLTGTNREYVQKESEKAETSPRTTKKVNERERPRETKEEPRGEKQREWSQSPQRRDIRRNGQVLSLVISFDKKDMRYEPET</sequence>
<dbReference type="Proteomes" id="UP000257109">
    <property type="component" value="Unassembled WGS sequence"/>
</dbReference>
<feature type="compositionally biased region" description="Basic and acidic residues" evidence="1">
    <location>
        <begin position="200"/>
        <end position="210"/>
    </location>
</feature>
<dbReference type="PANTHER" id="PTHR33223:SF10">
    <property type="entry name" value="AMINOTRANSFERASE-LIKE PLANT MOBILE DOMAIN-CONTAINING PROTEIN"/>
    <property type="match status" value="1"/>
</dbReference>
<evidence type="ECO:0000313" key="3">
    <source>
        <dbReference type="EMBL" id="RDY00389.1"/>
    </source>
</evidence>